<dbReference type="InterPro" id="IPR003688">
    <property type="entry name" value="TraG/VirD4"/>
</dbReference>
<dbReference type="Gene3D" id="3.40.50.300">
    <property type="entry name" value="P-loop containing nucleotide triphosphate hydrolases"/>
    <property type="match status" value="1"/>
</dbReference>
<dbReference type="GO" id="GO:0005886">
    <property type="term" value="C:plasma membrane"/>
    <property type="evidence" value="ECO:0007669"/>
    <property type="project" value="UniProtKB-SubCell"/>
</dbReference>
<sequence length="819" mass="92113">MSDEKKAGSDSIAWWVISFFFICLVVSSFITSQFVAYKFAYQPALGNPWFSLGVFPIYGASDWIHWMLRWSDETGLIDEYLTQGMYIFDAGVAISLLLCAFINYVRTRNKGTPDHLHGSAHWASDEEIRATGLVAKDGVCIGAVDMKDTSLSGKIFGRWHRMILRDDQKTHILMAAPTRSGKGVGLVLPTLLSWRYSTLVHDVKMENFALTSGFRHKAGQLILNFSPTNKDGTAARWNPLDEIRTWSMDDVRDAQNIAAMVADPDAKGMEDHWVSTSYKLLTGVFLHIVYSGKDGERNLPAAAKFIADSSFEDVKQMLSFMLGYEHDPDGRMNWRDESGRPTKTHPEVLLVASEMLKKEEKELGSVISSAVTKLGLFSEPIVAMNVAVSDFRVRDLMNLTQPVSCYYIVPPADKERLRPLSRLFFAFVIRRLTEEMKFEGGKSIEGYKHRLLLMIDELPSLRKLDVLQDGLAYIAGYGLKAVMIIQDMIQLKDAYGDKESVSAGCHIRVAYAPNTMEEARPLSEMLGKKTVEYESRNLSGSRTTHALGQVSLSTQLVGRELMTPSELLELPPSDSIIKAAGFAPIRAKKLKYYEMPVFQSRAEISPPARCSIQFIKDGSVVTLWAMLLVEKDKQGNLLVWINLKDRELLPPVYAVIRQELVDDGQLISKERKFDLIDDQGNIRSNGPFKIANKFRLLSRESDDLDMNDEFSVSLRLVDPAAYKQPQYAGEFVVMSDRKKAVIKQASKLFQHEVKLQDAERDSKNYGVVVLVQSGYVVQDTGYGNAVIHRQARLTLPVQVGTDYLVRYDENGKLGQVIEQ</sequence>
<evidence type="ECO:0000256" key="7">
    <source>
        <dbReference type="SAM" id="Phobius"/>
    </source>
</evidence>
<keyword evidence="4 7" id="KW-0812">Transmembrane</keyword>
<dbReference type="Pfam" id="PF02534">
    <property type="entry name" value="T4SS-DNA_transf"/>
    <property type="match status" value="1"/>
</dbReference>
<feature type="transmembrane region" description="Helical" evidence="7">
    <location>
        <begin position="12"/>
        <end position="37"/>
    </location>
</feature>
<geneLocation type="plasmid" evidence="9 10">
    <name>pMsip01</name>
</geneLocation>
<dbReference type="PANTHER" id="PTHR37937:SF1">
    <property type="entry name" value="CONJUGATIVE TRANSFER: DNA TRANSPORT"/>
    <property type="match status" value="1"/>
</dbReference>
<dbReference type="InterPro" id="IPR040782">
    <property type="entry name" value="KfrB"/>
</dbReference>
<keyword evidence="6 7" id="KW-0472">Membrane</keyword>
<evidence type="ECO:0000256" key="3">
    <source>
        <dbReference type="ARBA" id="ARBA00022475"/>
    </source>
</evidence>
<dbReference type="AlphaFoldDB" id="C6XEP7"/>
<dbReference type="CDD" id="cd01127">
    <property type="entry name" value="TrwB_TraG_TraD_VirD4"/>
    <property type="match status" value="1"/>
</dbReference>
<dbReference type="Pfam" id="PF18790">
    <property type="entry name" value="KfrB"/>
    <property type="match status" value="1"/>
</dbReference>
<feature type="transmembrane region" description="Helical" evidence="7">
    <location>
        <begin position="86"/>
        <end position="105"/>
    </location>
</feature>
<dbReference type="Proteomes" id="UP000002743">
    <property type="component" value="Plasmid pMsip01"/>
</dbReference>
<dbReference type="InterPro" id="IPR051539">
    <property type="entry name" value="T4SS-coupling_protein"/>
</dbReference>
<evidence type="ECO:0000313" key="9">
    <source>
        <dbReference type="EMBL" id="ACT52104.1"/>
    </source>
</evidence>
<evidence type="ECO:0000256" key="1">
    <source>
        <dbReference type="ARBA" id="ARBA00004651"/>
    </source>
</evidence>
<reference evidence="9 10" key="2">
    <citation type="journal article" date="2011" name="J. Bacteriol.">
        <title>Genomes of three methylotrophs from a single niche uncover genetic and metabolic divergence of Methylophilaceae.</title>
        <authorList>
            <person name="Lapidus A."/>
            <person name="Clum A."/>
            <person name="Labutti K."/>
            <person name="Kaluzhnaya M.G."/>
            <person name="Lim S."/>
            <person name="Beck D.A."/>
            <person name="Glavina Del Rio T."/>
            <person name="Nolan M."/>
            <person name="Mavromatis K."/>
            <person name="Huntemann M."/>
            <person name="Lucas S."/>
            <person name="Lidstrom M.E."/>
            <person name="Ivanova N."/>
            <person name="Chistoserdova L."/>
        </authorList>
    </citation>
    <scope>NUCLEOTIDE SEQUENCE [LARGE SCALE GENOMIC DNA]</scope>
    <source>
        <strain evidence="9 10">SIP3-4</strain>
        <plasmid evidence="9 10">pMsip01</plasmid>
    </source>
</reference>
<organism evidence="9 10">
    <name type="scientific">Methylovorus glucosotrophus (strain SIP3-4)</name>
    <dbReference type="NCBI Taxonomy" id="582744"/>
    <lineage>
        <taxon>Bacteria</taxon>
        <taxon>Pseudomonadati</taxon>
        <taxon>Pseudomonadota</taxon>
        <taxon>Betaproteobacteria</taxon>
        <taxon>Nitrosomonadales</taxon>
        <taxon>Methylophilaceae</taxon>
        <taxon>Methylovorus</taxon>
    </lineage>
</organism>
<evidence type="ECO:0000256" key="4">
    <source>
        <dbReference type="ARBA" id="ARBA00022692"/>
    </source>
</evidence>
<proteinExistence type="inferred from homology"/>
<keyword evidence="5 7" id="KW-1133">Transmembrane helix</keyword>
<gene>
    <name evidence="9" type="ordered locus">Msip34_2880</name>
</gene>
<accession>C6XEP7</accession>
<evidence type="ECO:0000259" key="8">
    <source>
        <dbReference type="Pfam" id="PF18790"/>
    </source>
</evidence>
<evidence type="ECO:0000313" key="10">
    <source>
        <dbReference type="Proteomes" id="UP000002743"/>
    </source>
</evidence>
<dbReference type="PANTHER" id="PTHR37937">
    <property type="entry name" value="CONJUGATIVE TRANSFER: DNA TRANSPORT"/>
    <property type="match status" value="1"/>
</dbReference>
<dbReference type="KEGG" id="mei:Msip34_2880"/>
<dbReference type="HOGENOM" id="CLU_012039_0_0_4"/>
<dbReference type="SUPFAM" id="SSF52540">
    <property type="entry name" value="P-loop containing nucleoside triphosphate hydrolases"/>
    <property type="match status" value="1"/>
</dbReference>
<evidence type="ECO:0000256" key="2">
    <source>
        <dbReference type="ARBA" id="ARBA00008806"/>
    </source>
</evidence>
<comment type="subcellular location">
    <subcellularLocation>
        <location evidence="1">Cell membrane</location>
        <topology evidence="1">Multi-pass membrane protein</topology>
    </subcellularLocation>
</comment>
<keyword evidence="3" id="KW-1003">Cell membrane</keyword>
<evidence type="ECO:0000256" key="6">
    <source>
        <dbReference type="ARBA" id="ARBA00023136"/>
    </source>
</evidence>
<comment type="similarity">
    <text evidence="2">Belongs to the VirD4/TraG family.</text>
</comment>
<protein>
    <submittedName>
        <fullName evidence="9">TRAG family protein</fullName>
    </submittedName>
</protein>
<feature type="transmembrane region" description="Helical" evidence="7">
    <location>
        <begin position="49"/>
        <end position="66"/>
    </location>
</feature>
<feature type="domain" description="KfrB" evidence="8">
    <location>
        <begin position="764"/>
        <end position="815"/>
    </location>
</feature>
<name>C6XEP7_METGS</name>
<keyword evidence="10" id="KW-1185">Reference proteome</keyword>
<dbReference type="RefSeq" id="WP_012777702.1">
    <property type="nucleotide sequence ID" value="NC_012970.1"/>
</dbReference>
<reference evidence="10" key="1">
    <citation type="submission" date="2009-07" db="EMBL/GenBank/DDBJ databases">
        <title>Complete sequence of plasmid 1 of Methylovorus sp. SIP3-4.</title>
        <authorList>
            <consortium name="US DOE Joint Genome Institute"/>
            <person name="Lucas S."/>
            <person name="Copeland A."/>
            <person name="Lapidus A."/>
            <person name="Glavina del Rio T."/>
            <person name="Tice H."/>
            <person name="Bruce D."/>
            <person name="Goodwin L."/>
            <person name="Pitluck S."/>
            <person name="Clum A."/>
            <person name="Larimer F."/>
            <person name="Land M."/>
            <person name="Hauser L."/>
            <person name="Kyrpides N."/>
            <person name="Mikhailova N."/>
            <person name="Kayluzhnaya M."/>
            <person name="Chistoserdova L."/>
        </authorList>
    </citation>
    <scope>NUCLEOTIDE SEQUENCE [LARGE SCALE GENOMIC DNA]</scope>
    <source>
        <strain evidence="10">SIP3-4</strain>
        <plasmid evidence="10">pMsip01</plasmid>
    </source>
</reference>
<dbReference type="InterPro" id="IPR027417">
    <property type="entry name" value="P-loop_NTPase"/>
</dbReference>
<keyword evidence="9" id="KW-0614">Plasmid</keyword>
<evidence type="ECO:0000256" key="5">
    <source>
        <dbReference type="ARBA" id="ARBA00022989"/>
    </source>
</evidence>
<dbReference type="EMBL" id="CP001675">
    <property type="protein sequence ID" value="ACT52104.1"/>
    <property type="molecule type" value="Genomic_DNA"/>
</dbReference>